<keyword evidence="1" id="KW-0472">Membrane</keyword>
<name>A0A9X5R3H9_9ACTN</name>
<accession>A0A9X5R3H9</accession>
<organism evidence="2">
    <name type="scientific">Cutibacterium granulosum DSM 20700</name>
    <dbReference type="NCBI Taxonomy" id="1160719"/>
    <lineage>
        <taxon>Bacteria</taxon>
        <taxon>Bacillati</taxon>
        <taxon>Actinomycetota</taxon>
        <taxon>Actinomycetes</taxon>
        <taxon>Propionibacteriales</taxon>
        <taxon>Propionibacteriaceae</taxon>
        <taxon>Cutibacterium</taxon>
    </lineage>
</organism>
<dbReference type="EMBL" id="JNBU01000001">
    <property type="protein sequence ID" value="OCT43458.1"/>
    <property type="molecule type" value="Genomic_DNA"/>
</dbReference>
<reference evidence="2" key="1">
    <citation type="submission" date="2014-05" db="EMBL/GenBank/DDBJ databases">
        <authorList>
            <person name="Jahns A.C."/>
            <person name="Eilers H."/>
            <person name="Alexeyev O.A."/>
        </authorList>
    </citation>
    <scope>NUCLEOTIDE SEQUENCE [LARGE SCALE GENOMIC DNA]</scope>
    <source>
        <strain evidence="2">DSM 20700</strain>
    </source>
</reference>
<feature type="transmembrane region" description="Helical" evidence="1">
    <location>
        <begin position="12"/>
        <end position="34"/>
    </location>
</feature>
<protein>
    <submittedName>
        <fullName evidence="2">Uncharacterized protein</fullName>
    </submittedName>
</protein>
<evidence type="ECO:0000313" key="2">
    <source>
        <dbReference type="EMBL" id="OCT43458.1"/>
    </source>
</evidence>
<sequence length="65" mass="6685">MHGSGGIAGSGPLPWIVTVVGVTVMTLFVGLWTAAPDTAPSSRWAWPHAHQISLVCAVTLATTAM</sequence>
<evidence type="ECO:0000256" key="1">
    <source>
        <dbReference type="SAM" id="Phobius"/>
    </source>
</evidence>
<keyword evidence="1" id="KW-1133">Transmembrane helix</keyword>
<gene>
    <name evidence="2" type="ORF">L860_00095</name>
</gene>
<comment type="caution">
    <text evidence="2">The sequence shown here is derived from an EMBL/GenBank/DDBJ whole genome shotgun (WGS) entry which is preliminary data.</text>
</comment>
<proteinExistence type="predicted"/>
<dbReference type="AlphaFoldDB" id="A0A9X5R3H9"/>
<keyword evidence="1" id="KW-0812">Transmembrane</keyword>